<dbReference type="AlphaFoldDB" id="A0AAE1H5F5"/>
<reference evidence="2" key="2">
    <citation type="journal article" date="2023" name="BMC Genomics">
        <title>Pest status, molecular evolution, and epigenetic factors derived from the genome assembly of Frankliniella fusca, a thysanopteran phytovirus vector.</title>
        <authorList>
            <person name="Catto M.A."/>
            <person name="Labadie P.E."/>
            <person name="Jacobson A.L."/>
            <person name="Kennedy G.G."/>
            <person name="Srinivasan R."/>
            <person name="Hunt B.G."/>
        </authorList>
    </citation>
    <scope>NUCLEOTIDE SEQUENCE</scope>
    <source>
        <strain evidence="2">PL_HMW_Pooled</strain>
    </source>
</reference>
<proteinExistence type="predicted"/>
<keyword evidence="3" id="KW-1185">Reference proteome</keyword>
<dbReference type="Proteomes" id="UP001219518">
    <property type="component" value="Unassembled WGS sequence"/>
</dbReference>
<accession>A0AAE1H5F5</accession>
<dbReference type="EMBL" id="JAHWGI010000349">
    <property type="protein sequence ID" value="KAK3913995.1"/>
    <property type="molecule type" value="Genomic_DNA"/>
</dbReference>
<name>A0AAE1H5F5_9NEOP</name>
<evidence type="ECO:0000313" key="2">
    <source>
        <dbReference type="EMBL" id="KAK3913995.1"/>
    </source>
</evidence>
<sequence>MPLTSSAAVLVAVLAWRLAAAAPASTKHRHHHQNLNYSPETLNKFRDICQVFSENLMESLNVTTFNCLCSRVDELVLLEKQEHVDRYRLLPRPALLYKRSFTQNSLCHARHEVLEVPIHDSTVTILNSVCDDNPNEDDDCGTNEPLVFWSRCDAPRACACDSSKVRYNCTTHREHIVLDSSNVHVCGLGFGCHTTLCPFARCAS</sequence>
<feature type="signal peptide" evidence="1">
    <location>
        <begin position="1"/>
        <end position="21"/>
    </location>
</feature>
<gene>
    <name evidence="2" type="ORF">KUF71_023408</name>
</gene>
<evidence type="ECO:0000256" key="1">
    <source>
        <dbReference type="SAM" id="SignalP"/>
    </source>
</evidence>
<keyword evidence="1" id="KW-0732">Signal</keyword>
<reference evidence="2" key="1">
    <citation type="submission" date="2021-07" db="EMBL/GenBank/DDBJ databases">
        <authorList>
            <person name="Catto M.A."/>
            <person name="Jacobson A."/>
            <person name="Kennedy G."/>
            <person name="Labadie P."/>
            <person name="Hunt B.G."/>
            <person name="Srinivasan R."/>
        </authorList>
    </citation>
    <scope>NUCLEOTIDE SEQUENCE</scope>
    <source>
        <strain evidence="2">PL_HMW_Pooled</strain>
        <tissue evidence="2">Head</tissue>
    </source>
</reference>
<organism evidence="2 3">
    <name type="scientific">Frankliniella fusca</name>
    <dbReference type="NCBI Taxonomy" id="407009"/>
    <lineage>
        <taxon>Eukaryota</taxon>
        <taxon>Metazoa</taxon>
        <taxon>Ecdysozoa</taxon>
        <taxon>Arthropoda</taxon>
        <taxon>Hexapoda</taxon>
        <taxon>Insecta</taxon>
        <taxon>Pterygota</taxon>
        <taxon>Neoptera</taxon>
        <taxon>Paraneoptera</taxon>
        <taxon>Thysanoptera</taxon>
        <taxon>Terebrantia</taxon>
        <taxon>Thripoidea</taxon>
        <taxon>Thripidae</taxon>
        <taxon>Frankliniella</taxon>
    </lineage>
</organism>
<evidence type="ECO:0000313" key="3">
    <source>
        <dbReference type="Proteomes" id="UP001219518"/>
    </source>
</evidence>
<comment type="caution">
    <text evidence="2">The sequence shown here is derived from an EMBL/GenBank/DDBJ whole genome shotgun (WGS) entry which is preliminary data.</text>
</comment>
<feature type="chain" id="PRO_5042056086" evidence="1">
    <location>
        <begin position="22"/>
        <end position="204"/>
    </location>
</feature>
<protein>
    <submittedName>
        <fullName evidence="2">Phenazine biosynthesis-like domain-containing protein</fullName>
    </submittedName>
</protein>